<dbReference type="NCBIfam" id="TIGR01879">
    <property type="entry name" value="hydantase"/>
    <property type="match status" value="1"/>
</dbReference>
<evidence type="ECO:0000256" key="7">
    <source>
        <dbReference type="PIRSR" id="PIRSR001235-1"/>
    </source>
</evidence>
<keyword evidence="11" id="KW-1185">Reference proteome</keyword>
<dbReference type="OrthoDB" id="9808195at2"/>
<dbReference type="GO" id="GO:0016813">
    <property type="term" value="F:hydrolase activity, acting on carbon-nitrogen (but not peptide) bonds, in linear amidines"/>
    <property type="evidence" value="ECO:0007669"/>
    <property type="project" value="InterPro"/>
</dbReference>
<gene>
    <name evidence="10" type="ORF">C6Y45_12575</name>
</gene>
<feature type="binding site" evidence="7">
    <location>
        <position position="90"/>
    </location>
    <ligand>
        <name>Zn(2+)</name>
        <dbReference type="ChEBI" id="CHEBI:29105"/>
        <label>2</label>
    </ligand>
</feature>
<accession>A0A2T4U496</accession>
<dbReference type="InterPro" id="IPR002933">
    <property type="entry name" value="Peptidase_M20"/>
</dbReference>
<comment type="subunit">
    <text evidence="3">Homodimer.</text>
</comment>
<dbReference type="Pfam" id="PF07687">
    <property type="entry name" value="M20_dimer"/>
    <property type="match status" value="1"/>
</dbReference>
<dbReference type="SUPFAM" id="SSF55031">
    <property type="entry name" value="Bacterial exopeptidase dimerisation domain"/>
    <property type="match status" value="1"/>
</dbReference>
<dbReference type="Gene3D" id="3.30.70.360">
    <property type="match status" value="1"/>
</dbReference>
<dbReference type="EMBL" id="PZJJ01000022">
    <property type="protein sequence ID" value="PTL38231.1"/>
    <property type="molecule type" value="Genomic_DNA"/>
</dbReference>
<evidence type="ECO:0000259" key="9">
    <source>
        <dbReference type="Pfam" id="PF07687"/>
    </source>
</evidence>
<dbReference type="AlphaFoldDB" id="A0A2T4U496"/>
<comment type="similarity">
    <text evidence="2">Belongs to the peptidase M20 family.</text>
</comment>
<evidence type="ECO:0000256" key="6">
    <source>
        <dbReference type="ARBA" id="ARBA00023211"/>
    </source>
</evidence>
<feature type="binding site" evidence="8">
    <location>
        <position position="279"/>
    </location>
    <ligand>
        <name>allantoate</name>
        <dbReference type="ChEBI" id="CHEBI:17536"/>
    </ligand>
</feature>
<reference evidence="10 11" key="1">
    <citation type="submission" date="2018-03" db="EMBL/GenBank/DDBJ databases">
        <title>Alkalicoccus saliphilus sp. nov., isolated from a mineral pool.</title>
        <authorList>
            <person name="Zhao B."/>
        </authorList>
    </citation>
    <scope>NUCLEOTIDE SEQUENCE [LARGE SCALE GENOMIC DNA]</scope>
    <source>
        <strain evidence="10 11">6AG</strain>
    </source>
</reference>
<dbReference type="CDD" id="cd03884">
    <property type="entry name" value="M20_bAS"/>
    <property type="match status" value="1"/>
</dbReference>
<dbReference type="Proteomes" id="UP000240509">
    <property type="component" value="Unassembled WGS sequence"/>
</dbReference>
<dbReference type="PANTHER" id="PTHR32494:SF19">
    <property type="entry name" value="ALLANTOATE DEIMINASE-RELATED"/>
    <property type="match status" value="1"/>
</dbReference>
<feature type="binding site" evidence="8">
    <location>
        <position position="292"/>
    </location>
    <ligand>
        <name>allantoate</name>
        <dbReference type="ChEBI" id="CHEBI:17536"/>
    </ligand>
</feature>
<keyword evidence="6" id="KW-0464">Manganese</keyword>
<dbReference type="PIRSF" id="PIRSF001235">
    <property type="entry name" value="Amidase_carbamoylase"/>
    <property type="match status" value="1"/>
</dbReference>
<comment type="cofactor">
    <cofactor evidence="7">
        <name>Zn(2+)</name>
        <dbReference type="ChEBI" id="CHEBI:29105"/>
    </cofactor>
    <text evidence="7">Binds 2 Zn(2+) ions per subunit.</text>
</comment>
<name>A0A2T4U496_9BACI</name>
<dbReference type="GO" id="GO:0046872">
    <property type="term" value="F:metal ion binding"/>
    <property type="evidence" value="ECO:0007669"/>
    <property type="project" value="UniProtKB-KW"/>
</dbReference>
<dbReference type="Gene3D" id="3.40.630.10">
    <property type="entry name" value="Zn peptidases"/>
    <property type="match status" value="1"/>
</dbReference>
<dbReference type="SUPFAM" id="SSF53187">
    <property type="entry name" value="Zn-dependent exopeptidases"/>
    <property type="match status" value="1"/>
</dbReference>
<evidence type="ECO:0000256" key="1">
    <source>
        <dbReference type="ARBA" id="ARBA00001936"/>
    </source>
</evidence>
<evidence type="ECO:0000256" key="2">
    <source>
        <dbReference type="ARBA" id="ARBA00006153"/>
    </source>
</evidence>
<feature type="binding site" evidence="8">
    <location>
        <position position="215"/>
    </location>
    <ligand>
        <name>allantoate</name>
        <dbReference type="ChEBI" id="CHEBI:17536"/>
    </ligand>
</feature>
<evidence type="ECO:0000256" key="3">
    <source>
        <dbReference type="ARBA" id="ARBA00011738"/>
    </source>
</evidence>
<proteinExistence type="inferred from homology"/>
<feature type="binding site" evidence="7">
    <location>
        <position position="382"/>
    </location>
    <ligand>
        <name>Zn(2+)</name>
        <dbReference type="ChEBI" id="CHEBI:29105"/>
        <label>2</label>
    </ligand>
</feature>
<dbReference type="InterPro" id="IPR036264">
    <property type="entry name" value="Bact_exopeptidase_dim_dom"/>
</dbReference>
<feature type="binding site" evidence="7">
    <location>
        <position position="190"/>
    </location>
    <ligand>
        <name>Zn(2+)</name>
        <dbReference type="ChEBI" id="CHEBI:29105"/>
        <label>1</label>
    </ligand>
</feature>
<organism evidence="10 11">
    <name type="scientific">Alkalicoccus saliphilus</name>
    <dbReference type="NCBI Taxonomy" id="200989"/>
    <lineage>
        <taxon>Bacteria</taxon>
        <taxon>Bacillati</taxon>
        <taxon>Bacillota</taxon>
        <taxon>Bacilli</taxon>
        <taxon>Bacillales</taxon>
        <taxon>Bacillaceae</taxon>
        <taxon>Alkalicoccus</taxon>
    </lineage>
</organism>
<dbReference type="RefSeq" id="WP_107585579.1">
    <property type="nucleotide sequence ID" value="NZ_PZJJ01000022.1"/>
</dbReference>
<evidence type="ECO:0000256" key="8">
    <source>
        <dbReference type="PIRSR" id="PIRSR001235-2"/>
    </source>
</evidence>
<comment type="cofactor">
    <cofactor evidence="1">
        <name>Mn(2+)</name>
        <dbReference type="ChEBI" id="CHEBI:29035"/>
    </cofactor>
</comment>
<feature type="domain" description="Peptidase M20 dimerisation" evidence="9">
    <location>
        <begin position="215"/>
        <end position="310"/>
    </location>
</feature>
<dbReference type="InterPro" id="IPR011650">
    <property type="entry name" value="Peptidase_M20_dimer"/>
</dbReference>
<dbReference type="Pfam" id="PF01546">
    <property type="entry name" value="Peptidase_M20"/>
    <property type="match status" value="1"/>
</dbReference>
<feature type="binding site" evidence="7">
    <location>
        <position position="79"/>
    </location>
    <ligand>
        <name>Zn(2+)</name>
        <dbReference type="ChEBI" id="CHEBI:29105"/>
        <label>1</label>
    </ligand>
</feature>
<feature type="binding site" evidence="7">
    <location>
        <position position="125"/>
    </location>
    <ligand>
        <name>Zn(2+)</name>
        <dbReference type="ChEBI" id="CHEBI:29105"/>
        <label>2</label>
    </ligand>
</feature>
<keyword evidence="5 10" id="KW-0378">Hydrolase</keyword>
<feature type="binding site" evidence="7">
    <location>
        <position position="90"/>
    </location>
    <ligand>
        <name>Zn(2+)</name>
        <dbReference type="ChEBI" id="CHEBI:29105"/>
        <label>1</label>
    </ligand>
</feature>
<sequence>MQNWLNEKLLELNVTDKMNQPEGFNRLSFTKEEETAHEAFRKNAEELGMTCRTDSAGNIIARLETKEQQGEPARALGSHLDTVKNGGGYDGTAGVLCALGAVKKLQDENITLPFPLEVICFISEESSRFTMSTVGSKAMTGKLTKHQLDNIKDENGITLRQAMEAFGLNPENIQKAERDEKDLLSFTELHIEQGTRIEDAGCSYGAAAAIACPIRLHVHIHGKAGHTGTTPMDKRQDALVQAAELVTFVHEAALKLNENDDYPLVATASTIEARPNAMNVIPGYVKIGIDIRSVSDEQKNKMEEAIDTYLAGWTTAVEKEVIVRNDSVFLDQEMYGKLKELETTTGLKALPMESGAGHDVMNMQEKWPSGLIFIPCEDGLSHHPEEHASIKDLENGVELLYAYLTTADSR</sequence>
<evidence type="ECO:0000313" key="11">
    <source>
        <dbReference type="Proteomes" id="UP000240509"/>
    </source>
</evidence>
<dbReference type="InterPro" id="IPR010158">
    <property type="entry name" value="Amidase_Cbmase"/>
</dbReference>
<keyword evidence="7" id="KW-0862">Zinc</keyword>
<comment type="caution">
    <text evidence="10">The sequence shown here is derived from an EMBL/GenBank/DDBJ whole genome shotgun (WGS) entry which is preliminary data.</text>
</comment>
<protein>
    <submittedName>
        <fullName evidence="10">Zn-dependent hydrolase</fullName>
    </submittedName>
</protein>
<dbReference type="PANTHER" id="PTHR32494">
    <property type="entry name" value="ALLANTOATE DEIMINASE-RELATED"/>
    <property type="match status" value="1"/>
</dbReference>
<evidence type="ECO:0000256" key="4">
    <source>
        <dbReference type="ARBA" id="ARBA00022723"/>
    </source>
</evidence>
<keyword evidence="4 7" id="KW-0479">Metal-binding</keyword>
<evidence type="ECO:0000256" key="5">
    <source>
        <dbReference type="ARBA" id="ARBA00022801"/>
    </source>
</evidence>
<evidence type="ECO:0000313" key="10">
    <source>
        <dbReference type="EMBL" id="PTL38231.1"/>
    </source>
</evidence>